<evidence type="ECO:0000313" key="1">
    <source>
        <dbReference type="EMBL" id="TMS33977.1"/>
    </source>
</evidence>
<organism evidence="1 2">
    <name type="scientific">Steinernema carpocapsae</name>
    <name type="common">Entomopathogenic nematode</name>
    <dbReference type="NCBI Taxonomy" id="34508"/>
    <lineage>
        <taxon>Eukaryota</taxon>
        <taxon>Metazoa</taxon>
        <taxon>Ecdysozoa</taxon>
        <taxon>Nematoda</taxon>
        <taxon>Chromadorea</taxon>
        <taxon>Rhabditida</taxon>
        <taxon>Tylenchina</taxon>
        <taxon>Panagrolaimomorpha</taxon>
        <taxon>Strongyloidoidea</taxon>
        <taxon>Steinernematidae</taxon>
        <taxon>Steinernema</taxon>
    </lineage>
</organism>
<accession>A0A4U8UPH7</accession>
<name>A0A4U8UPH7_STECR</name>
<dbReference type="Proteomes" id="UP000298663">
    <property type="component" value="Chromosome X"/>
</dbReference>
<reference evidence="1 2" key="2">
    <citation type="journal article" date="2019" name="G3 (Bethesda)">
        <title>Hybrid Assembly of the Genome of the Entomopathogenic Nematode Steinernema carpocapsae Identifies the X-Chromosome.</title>
        <authorList>
            <person name="Serra L."/>
            <person name="Macchietto M."/>
            <person name="Macias-Munoz A."/>
            <person name="McGill C.J."/>
            <person name="Rodriguez I.M."/>
            <person name="Rodriguez B."/>
            <person name="Murad R."/>
            <person name="Mortazavi A."/>
        </authorList>
    </citation>
    <scope>NUCLEOTIDE SEQUENCE [LARGE SCALE GENOMIC DNA]</scope>
    <source>
        <strain evidence="1 2">ALL</strain>
    </source>
</reference>
<evidence type="ECO:0000313" key="2">
    <source>
        <dbReference type="Proteomes" id="UP000298663"/>
    </source>
</evidence>
<sequence length="84" mass="9774">MNAKRKVDSCFMNNKLLQQRKMGTLLAQTKWACFVYGEWSRRQPFAGFVFCAFRPTANPFPLAHSNDFRETSSELDALAIYTFR</sequence>
<gene>
    <name evidence="1" type="ORF">L596_001650</name>
</gene>
<dbReference type="EMBL" id="CM016762">
    <property type="protein sequence ID" value="TMS33977.1"/>
    <property type="molecule type" value="Genomic_DNA"/>
</dbReference>
<comment type="caution">
    <text evidence="1">The sequence shown here is derived from an EMBL/GenBank/DDBJ whole genome shotgun (WGS) entry which is preliminary data.</text>
</comment>
<dbReference type="EMBL" id="AZBU02000001">
    <property type="protein sequence ID" value="TMS33977.1"/>
    <property type="molecule type" value="Genomic_DNA"/>
</dbReference>
<dbReference type="AlphaFoldDB" id="A0A4U8UPH7"/>
<protein>
    <submittedName>
        <fullName evidence="1">Uncharacterized protein</fullName>
    </submittedName>
</protein>
<proteinExistence type="predicted"/>
<reference evidence="1 2" key="1">
    <citation type="journal article" date="2015" name="Genome Biol.">
        <title>Comparative genomics of Steinernema reveals deeply conserved gene regulatory networks.</title>
        <authorList>
            <person name="Dillman A.R."/>
            <person name="Macchietto M."/>
            <person name="Porter C.F."/>
            <person name="Rogers A."/>
            <person name="Williams B."/>
            <person name="Antoshechkin I."/>
            <person name="Lee M.M."/>
            <person name="Goodwin Z."/>
            <person name="Lu X."/>
            <person name="Lewis E.E."/>
            <person name="Goodrich-Blair H."/>
            <person name="Stock S.P."/>
            <person name="Adams B.J."/>
            <person name="Sternberg P.W."/>
            <person name="Mortazavi A."/>
        </authorList>
    </citation>
    <scope>NUCLEOTIDE SEQUENCE [LARGE SCALE GENOMIC DNA]</scope>
    <source>
        <strain evidence="1 2">ALL</strain>
    </source>
</reference>
<keyword evidence="2" id="KW-1185">Reference proteome</keyword>